<dbReference type="InterPro" id="IPR015943">
    <property type="entry name" value="WD40/YVTN_repeat-like_dom_sf"/>
</dbReference>
<keyword evidence="1" id="KW-0853">WD repeat</keyword>
<dbReference type="InterPro" id="IPR036322">
    <property type="entry name" value="WD40_repeat_dom_sf"/>
</dbReference>
<dbReference type="Gene3D" id="2.130.10.10">
    <property type="entry name" value="YVTN repeat-like/Quinoprotein amine dehydrogenase"/>
    <property type="match status" value="1"/>
</dbReference>
<dbReference type="EMBL" id="LASV01000151">
    <property type="protein sequence ID" value="KKA22195.1"/>
    <property type="molecule type" value="Genomic_DNA"/>
</dbReference>
<evidence type="ECO:0000313" key="5">
    <source>
        <dbReference type="Proteomes" id="UP000053958"/>
    </source>
</evidence>
<dbReference type="SUPFAM" id="SSF50978">
    <property type="entry name" value="WD40 repeat-like"/>
    <property type="match status" value="1"/>
</dbReference>
<dbReference type="AlphaFoldDB" id="A0A0F4YVT3"/>
<dbReference type="GeneID" id="25316108"/>
<dbReference type="OrthoDB" id="128867at2759"/>
<organism evidence="4 5">
    <name type="scientific">Rasamsonia emersonii (strain ATCC 16479 / CBS 393.64 / IMI 116815)</name>
    <dbReference type="NCBI Taxonomy" id="1408163"/>
    <lineage>
        <taxon>Eukaryota</taxon>
        <taxon>Fungi</taxon>
        <taxon>Dikarya</taxon>
        <taxon>Ascomycota</taxon>
        <taxon>Pezizomycotina</taxon>
        <taxon>Eurotiomycetes</taxon>
        <taxon>Eurotiomycetidae</taxon>
        <taxon>Eurotiales</taxon>
        <taxon>Trichocomaceae</taxon>
        <taxon>Rasamsonia</taxon>
    </lineage>
</organism>
<dbReference type="InterPro" id="IPR052254">
    <property type="entry name" value="CUL4-DDB1_E3_ligase_receptor"/>
</dbReference>
<accession>A0A0F4YVT3</accession>
<evidence type="ECO:0000256" key="3">
    <source>
        <dbReference type="SAM" id="MobiDB-lite"/>
    </source>
</evidence>
<reference evidence="4 5" key="1">
    <citation type="submission" date="2015-04" db="EMBL/GenBank/DDBJ databases">
        <authorList>
            <person name="Heijne W.H."/>
            <person name="Fedorova N.D."/>
            <person name="Nierman W.C."/>
            <person name="Vollebregt A.W."/>
            <person name="Zhao Z."/>
            <person name="Wu L."/>
            <person name="Kumar M."/>
            <person name="Stam H."/>
            <person name="van den Berg M.A."/>
            <person name="Pel H.J."/>
        </authorList>
    </citation>
    <scope>NUCLEOTIDE SEQUENCE [LARGE SCALE GENOMIC DNA]</scope>
    <source>
        <strain evidence="4 5">CBS 393.64</strain>
    </source>
</reference>
<gene>
    <name evidence="4" type="ORF">T310_3759</name>
</gene>
<name>A0A0F4YVT3_RASE3</name>
<dbReference type="Proteomes" id="UP000053958">
    <property type="component" value="Unassembled WGS sequence"/>
</dbReference>
<evidence type="ECO:0000313" key="4">
    <source>
        <dbReference type="EMBL" id="KKA22195.1"/>
    </source>
</evidence>
<evidence type="ECO:0000256" key="1">
    <source>
        <dbReference type="ARBA" id="ARBA00022574"/>
    </source>
</evidence>
<feature type="region of interest" description="Disordered" evidence="3">
    <location>
        <begin position="427"/>
        <end position="447"/>
    </location>
</feature>
<dbReference type="GO" id="GO:0080008">
    <property type="term" value="C:Cul4-RING E3 ubiquitin ligase complex"/>
    <property type="evidence" value="ECO:0007669"/>
    <property type="project" value="TreeGrafter"/>
</dbReference>
<proteinExistence type="predicted"/>
<protein>
    <submittedName>
        <fullName evidence="4">Uncharacterized protein</fullName>
    </submittedName>
</protein>
<keyword evidence="2" id="KW-0677">Repeat</keyword>
<dbReference type="RefSeq" id="XP_013328807.1">
    <property type="nucleotide sequence ID" value="XM_013473353.1"/>
</dbReference>
<dbReference type="PANTHER" id="PTHR44472">
    <property type="entry name" value="DDB1- AND CUL4-ASSOCIATED FACTOR 4-RELATED"/>
    <property type="match status" value="1"/>
</dbReference>
<sequence length="537" mass="60957">MPPPKSIYGRYSTTVPENTPASIAQGERLRGIDCSPCFCRPFYSTAYTAWNFAPVDIRFEDFAERMVKQIPGFYYDPEKKKYFRIQANHLAPAGSQYSRDAVKKREHQKKQHERRITFGRRTAKERVKRAGCLTHPLTRVGTEVGEQLMPGFAMQARQGKAYASQLQRRELCKFSRDGSELPIADFARHDRSGVIVAGMCLTPRQRIRIISLTAVKVSTREIRHRICPPYSGDADKWSYQPAREAVISVEQYRMSSISLSHTGYFLMTMDSGPKGDSCLVTRFLPDPEVYGAYPWSYNQVVAASNRVRDKGTLWCSAARPTGEKPYWAIGTSDGLHVMEGQQGHWVLGKRRMPGGRAWDITAVEWLTSDVIVSGLRNSAILLYDIRSNGWSERLQHAHSVAKVRKVDEYRLVVAGYKSLEMYDLRYPKNGMQTKPRPNAKGHTSTKPYLSFPDYDSELMHQIDISQELGLLASCTDYHKIQLYSLADGSLVPSPVSSYQHFHPISRICFENGDYPVRDGQASRLLVSSGAVIEEWTW</sequence>
<evidence type="ECO:0000256" key="2">
    <source>
        <dbReference type="ARBA" id="ARBA00022737"/>
    </source>
</evidence>
<comment type="caution">
    <text evidence="4">The sequence shown here is derived from an EMBL/GenBank/DDBJ whole genome shotgun (WGS) entry which is preliminary data.</text>
</comment>
<dbReference type="STRING" id="1408163.A0A0F4YVT3"/>
<keyword evidence="5" id="KW-1185">Reference proteome</keyword>
<dbReference type="PANTHER" id="PTHR44472:SF1">
    <property type="entry name" value="DDB1 AND CUL4 ASSOCIATED FACTOR 4"/>
    <property type="match status" value="1"/>
</dbReference>